<dbReference type="GeneID" id="64697617"/>
<dbReference type="SUPFAM" id="SSF53474">
    <property type="entry name" value="alpha/beta-Hydrolases"/>
    <property type="match status" value="1"/>
</dbReference>
<keyword evidence="9" id="KW-1185">Reference proteome</keyword>
<reference evidence="8" key="1">
    <citation type="journal article" date="2020" name="New Phytol.">
        <title>Comparative genomics reveals dynamic genome evolution in host specialist ectomycorrhizal fungi.</title>
        <authorList>
            <person name="Lofgren L.A."/>
            <person name="Nguyen N.H."/>
            <person name="Vilgalys R."/>
            <person name="Ruytinx J."/>
            <person name="Liao H.L."/>
            <person name="Branco S."/>
            <person name="Kuo A."/>
            <person name="LaButti K."/>
            <person name="Lipzen A."/>
            <person name="Andreopoulos W."/>
            <person name="Pangilinan J."/>
            <person name="Riley R."/>
            <person name="Hundley H."/>
            <person name="Na H."/>
            <person name="Barry K."/>
            <person name="Grigoriev I.V."/>
            <person name="Stajich J.E."/>
            <person name="Kennedy P.G."/>
        </authorList>
    </citation>
    <scope>NUCLEOTIDE SEQUENCE</scope>
    <source>
        <strain evidence="8">FC423</strain>
    </source>
</reference>
<name>A0A9P7FKK5_9AGAM</name>
<evidence type="ECO:0000256" key="6">
    <source>
        <dbReference type="ARBA" id="ARBA00023180"/>
    </source>
</evidence>
<accession>A0A9P7FKK5</accession>
<evidence type="ECO:0000313" key="8">
    <source>
        <dbReference type="EMBL" id="KAG2119163.1"/>
    </source>
</evidence>
<keyword evidence="2 7" id="KW-0121">Carboxypeptidase</keyword>
<comment type="caution">
    <text evidence="8">The sequence shown here is derived from an EMBL/GenBank/DDBJ whole genome shotgun (WGS) entry which is preliminary data.</text>
</comment>
<keyword evidence="5 7" id="KW-0378">Hydrolase</keyword>
<dbReference type="RefSeq" id="XP_041299272.1">
    <property type="nucleotide sequence ID" value="XM_041435358.1"/>
</dbReference>
<evidence type="ECO:0000256" key="5">
    <source>
        <dbReference type="ARBA" id="ARBA00022801"/>
    </source>
</evidence>
<dbReference type="EMBL" id="JABBWM010000003">
    <property type="protein sequence ID" value="KAG2119163.1"/>
    <property type="molecule type" value="Genomic_DNA"/>
</dbReference>
<dbReference type="PANTHER" id="PTHR11802">
    <property type="entry name" value="SERINE PROTEASE FAMILY S10 SERINE CARBOXYPEPTIDASE"/>
    <property type="match status" value="1"/>
</dbReference>
<dbReference type="GO" id="GO:0000324">
    <property type="term" value="C:fungal-type vacuole"/>
    <property type="evidence" value="ECO:0007669"/>
    <property type="project" value="TreeGrafter"/>
</dbReference>
<dbReference type="GO" id="GO:0006508">
    <property type="term" value="P:proteolysis"/>
    <property type="evidence" value="ECO:0007669"/>
    <property type="project" value="UniProtKB-KW"/>
</dbReference>
<dbReference type="GO" id="GO:0004185">
    <property type="term" value="F:serine-type carboxypeptidase activity"/>
    <property type="evidence" value="ECO:0007669"/>
    <property type="project" value="UniProtKB-UniRule"/>
</dbReference>
<protein>
    <recommendedName>
        <fullName evidence="7">Carboxypeptidase</fullName>
        <ecNumber evidence="7">3.4.16.-</ecNumber>
    </recommendedName>
</protein>
<proteinExistence type="inferred from homology"/>
<dbReference type="PANTHER" id="PTHR11802:SF113">
    <property type="entry name" value="SERINE CARBOXYPEPTIDASE CTSA-4.1"/>
    <property type="match status" value="1"/>
</dbReference>
<dbReference type="Proteomes" id="UP000823399">
    <property type="component" value="Unassembled WGS sequence"/>
</dbReference>
<keyword evidence="6" id="KW-0325">Glycoprotein</keyword>
<keyword evidence="4 7" id="KW-0732">Signal</keyword>
<dbReference type="InterPro" id="IPR001563">
    <property type="entry name" value="Peptidase_S10"/>
</dbReference>
<evidence type="ECO:0000256" key="3">
    <source>
        <dbReference type="ARBA" id="ARBA00022670"/>
    </source>
</evidence>
<dbReference type="InterPro" id="IPR018202">
    <property type="entry name" value="Ser_caboxypep_ser_AS"/>
</dbReference>
<dbReference type="Pfam" id="PF00450">
    <property type="entry name" value="Peptidase_S10"/>
    <property type="match status" value="1"/>
</dbReference>
<dbReference type="Gene3D" id="3.40.50.1820">
    <property type="entry name" value="alpha/beta hydrolase"/>
    <property type="match status" value="1"/>
</dbReference>
<keyword evidence="3 7" id="KW-0645">Protease</keyword>
<dbReference type="Gene3D" id="1.10.287.410">
    <property type="match status" value="1"/>
</dbReference>
<evidence type="ECO:0000313" key="9">
    <source>
        <dbReference type="Proteomes" id="UP000823399"/>
    </source>
</evidence>
<evidence type="ECO:0000256" key="1">
    <source>
        <dbReference type="ARBA" id="ARBA00009431"/>
    </source>
</evidence>
<feature type="signal peptide" evidence="7">
    <location>
        <begin position="1"/>
        <end position="17"/>
    </location>
</feature>
<dbReference type="PRINTS" id="PR00724">
    <property type="entry name" value="CRBOXYPTASEC"/>
</dbReference>
<dbReference type="EC" id="3.4.16.-" evidence="7"/>
<dbReference type="InterPro" id="IPR029058">
    <property type="entry name" value="AB_hydrolase_fold"/>
</dbReference>
<dbReference type="AlphaFoldDB" id="A0A9P7FKK5"/>
<gene>
    <name evidence="8" type="ORF">F5147DRAFT_668496</name>
</gene>
<dbReference type="InterPro" id="IPR033124">
    <property type="entry name" value="Ser_caboxypep_his_AS"/>
</dbReference>
<organism evidence="8 9">
    <name type="scientific">Suillus discolor</name>
    <dbReference type="NCBI Taxonomy" id="1912936"/>
    <lineage>
        <taxon>Eukaryota</taxon>
        <taxon>Fungi</taxon>
        <taxon>Dikarya</taxon>
        <taxon>Basidiomycota</taxon>
        <taxon>Agaricomycotina</taxon>
        <taxon>Agaricomycetes</taxon>
        <taxon>Agaricomycetidae</taxon>
        <taxon>Boletales</taxon>
        <taxon>Suillineae</taxon>
        <taxon>Suillaceae</taxon>
        <taxon>Suillus</taxon>
    </lineage>
</organism>
<evidence type="ECO:0000256" key="2">
    <source>
        <dbReference type="ARBA" id="ARBA00022645"/>
    </source>
</evidence>
<dbReference type="PROSITE" id="PS00131">
    <property type="entry name" value="CARBOXYPEPT_SER_SER"/>
    <property type="match status" value="1"/>
</dbReference>
<sequence length="498" mass="55436">MLIRPVVLLALALGIGAHKQTTFTDDKLRHDNESAPNALPIVPESLASLTSVDSFTTLSHARFPHHAVRIKKSDFCDPTVSAYTGYLDVDQGAKHLFFYFFESRRNPETDDVMMWINGGPGCSSSLGLLFEHGPCSIDVDGSSLNGTNWNPYSWNKEANIFFLDQPVGVGYSYADFGETVETTEDAAQNVHAFITIFFEVFKQFEGRPLHLAGESYGGRYLPVFASEIYDQNEIAKAEGRPTINLHSIVIGNGITDISTLYQGRYEIECGIAALEIPFQQISSCVRMKSALPRCQALMRDGCIDQFDHMNCGAAVAFCDAQLSTAMWASGRNVYDVSMTCEDQELCYAEEAVIRDFLDAPETRKILGAESPGKFSLCSGIVGRNFVSHLDKWAHHTQDYVAALLERNIRVLIYAGTYDWQCNWIANKLWVDKLDWTGRSAYVKESWRSWYVNGEKAGETKNVGPLTFATVLGAGHMVPHDKPAEVQDLVSRWLANQAI</sequence>
<dbReference type="OrthoDB" id="443318at2759"/>
<feature type="chain" id="PRO_5040541967" description="Carboxypeptidase" evidence="7">
    <location>
        <begin position="18"/>
        <end position="498"/>
    </location>
</feature>
<dbReference type="PROSITE" id="PS00560">
    <property type="entry name" value="CARBOXYPEPT_SER_HIS"/>
    <property type="match status" value="1"/>
</dbReference>
<evidence type="ECO:0000256" key="7">
    <source>
        <dbReference type="RuleBase" id="RU361156"/>
    </source>
</evidence>
<evidence type="ECO:0000256" key="4">
    <source>
        <dbReference type="ARBA" id="ARBA00022729"/>
    </source>
</evidence>
<comment type="similarity">
    <text evidence="1 7">Belongs to the peptidase S10 family.</text>
</comment>